<keyword evidence="2" id="KW-1185">Reference proteome</keyword>
<dbReference type="EMBL" id="JAPDRQ010000006">
    <property type="protein sequence ID" value="KAJ9663806.1"/>
    <property type="molecule type" value="Genomic_DNA"/>
</dbReference>
<name>A0ACC3AJR3_9EURO</name>
<proteinExistence type="predicted"/>
<comment type="caution">
    <text evidence="1">The sequence shown here is derived from an EMBL/GenBank/DDBJ whole genome shotgun (WGS) entry which is preliminary data.</text>
</comment>
<protein>
    <submittedName>
        <fullName evidence="1">Uncharacterized protein</fullName>
    </submittedName>
</protein>
<evidence type="ECO:0000313" key="1">
    <source>
        <dbReference type="EMBL" id="KAJ9663806.1"/>
    </source>
</evidence>
<sequence>MEAGLAQVENPILDTLKPHLSRSVDDERPVVLMMCGIAGAGKTTLAKAVVENLPQFSRLSIDEIIFSKHGLYGVDYPADAQLLQQYQDEADEIYHMTFKTLLSEKRDIVLDRAFYAKDDRLDFKKMIEEGGGRRVLVYLKAADKETLWTRIVERSTKEKNANSALDISREILEMYWEGFEAPVEEGEIVFNI</sequence>
<accession>A0ACC3AJR3</accession>
<evidence type="ECO:0000313" key="2">
    <source>
        <dbReference type="Proteomes" id="UP001172386"/>
    </source>
</evidence>
<dbReference type="Proteomes" id="UP001172386">
    <property type="component" value="Unassembled WGS sequence"/>
</dbReference>
<gene>
    <name evidence="1" type="ORF">H2198_000566</name>
</gene>
<organism evidence="1 2">
    <name type="scientific">Neophaeococcomyces mojaviensis</name>
    <dbReference type="NCBI Taxonomy" id="3383035"/>
    <lineage>
        <taxon>Eukaryota</taxon>
        <taxon>Fungi</taxon>
        <taxon>Dikarya</taxon>
        <taxon>Ascomycota</taxon>
        <taxon>Pezizomycotina</taxon>
        <taxon>Eurotiomycetes</taxon>
        <taxon>Chaetothyriomycetidae</taxon>
        <taxon>Chaetothyriales</taxon>
        <taxon>Chaetothyriales incertae sedis</taxon>
        <taxon>Neophaeococcomyces</taxon>
    </lineage>
</organism>
<reference evidence="1" key="1">
    <citation type="submission" date="2022-10" db="EMBL/GenBank/DDBJ databases">
        <title>Culturing micro-colonial fungi from biological soil crusts in the Mojave desert and describing Neophaeococcomyces mojavensis, and introducing the new genera and species Taxawa tesnikishii.</title>
        <authorList>
            <person name="Kurbessoian T."/>
            <person name="Stajich J.E."/>
        </authorList>
    </citation>
    <scope>NUCLEOTIDE SEQUENCE</scope>
    <source>
        <strain evidence="1">JES_112</strain>
    </source>
</reference>